<dbReference type="Gene3D" id="2.130.10.10">
    <property type="entry name" value="YVTN repeat-like/Quinoprotein amine dehydrogenase"/>
    <property type="match status" value="2"/>
</dbReference>
<dbReference type="GO" id="GO:0042273">
    <property type="term" value="P:ribosomal large subunit biogenesis"/>
    <property type="evidence" value="ECO:0007669"/>
    <property type="project" value="InterPro"/>
</dbReference>
<sequence length="390" mass="44977">MAAPIHNVFVGSEIGLLKGVSVQKSQWENINSIETAEKENEISAICWGNDDQTEICFGLKCQKVKTYDTDTKEFSEERDFHVDEGRLRGLLRIDNNFVTATSTGVVRLWKDAEDFTEIQAGKDLYCMTNNPVTPNVLATGGKENELKIWNLEEPEKPTFLAKNVKNDWLNLRVPVWVIQTRFLPESEKLVTTTGHHQIRVYDPKAQRRPVLDFTYDEYPITALSTWGRQDNKVIVGNTQGQMALIDLRKGAMVQQYKGIAGGIRCIQCHESLPLMASCGLDRFLRIHDLETRELLHKIYLKSKLNCLLFGRKWEREEKRETRSRGKFSNVKGIENLEVKEEMDEEDENMWEQMKVVQTKTKRKGETQEENISDLKKKKTQLKPRVGKTVK</sequence>
<feature type="region of interest" description="Disordered" evidence="1">
    <location>
        <begin position="357"/>
        <end position="390"/>
    </location>
</feature>
<dbReference type="InterPro" id="IPR037379">
    <property type="entry name" value="WDR74/Nsa1"/>
</dbReference>
<dbReference type="GO" id="GO:0030687">
    <property type="term" value="C:preribosome, large subunit precursor"/>
    <property type="evidence" value="ECO:0007669"/>
    <property type="project" value="TreeGrafter"/>
</dbReference>
<dbReference type="GO" id="GO:0005730">
    <property type="term" value="C:nucleolus"/>
    <property type="evidence" value="ECO:0007669"/>
    <property type="project" value="InterPro"/>
</dbReference>
<evidence type="ECO:0000256" key="1">
    <source>
        <dbReference type="SAM" id="MobiDB-lite"/>
    </source>
</evidence>
<comment type="caution">
    <text evidence="2">The sequence shown here is derived from an EMBL/GenBank/DDBJ whole genome shotgun (WGS) entry which is preliminary data.</text>
</comment>
<name>A0A210PSD0_MIZYE</name>
<dbReference type="STRING" id="6573.A0A210PSD0"/>
<dbReference type="Proteomes" id="UP000242188">
    <property type="component" value="Unassembled WGS sequence"/>
</dbReference>
<proteinExistence type="predicted"/>
<feature type="compositionally biased region" description="Basic residues" evidence="1">
    <location>
        <begin position="375"/>
        <end position="390"/>
    </location>
</feature>
<evidence type="ECO:0000313" key="2">
    <source>
        <dbReference type="EMBL" id="OWF39391.1"/>
    </source>
</evidence>
<protein>
    <submittedName>
        <fullName evidence="2">WD repeat-containing protein 74</fullName>
    </submittedName>
</protein>
<dbReference type="PANTHER" id="PTHR16038:SF4">
    <property type="entry name" value="WD REPEAT-CONTAINING PROTEIN 74"/>
    <property type="match status" value="1"/>
</dbReference>
<dbReference type="PANTHER" id="PTHR16038">
    <property type="entry name" value="NOP SEVEN ASSOCIATED PROTEIN 1"/>
    <property type="match status" value="1"/>
</dbReference>
<dbReference type="SUPFAM" id="SSF50978">
    <property type="entry name" value="WD40 repeat-like"/>
    <property type="match status" value="1"/>
</dbReference>
<dbReference type="InterPro" id="IPR001680">
    <property type="entry name" value="WD40_rpt"/>
</dbReference>
<dbReference type="FunFam" id="2.130.10.10:FF:000214">
    <property type="entry name" value="WD repeat-containing protein 74"/>
    <property type="match status" value="1"/>
</dbReference>
<dbReference type="InterPro" id="IPR015943">
    <property type="entry name" value="WD40/YVTN_repeat-like_dom_sf"/>
</dbReference>
<accession>A0A210PSD0</accession>
<evidence type="ECO:0000313" key="3">
    <source>
        <dbReference type="Proteomes" id="UP000242188"/>
    </source>
</evidence>
<dbReference type="CDD" id="cd22857">
    <property type="entry name" value="WDR74"/>
    <property type="match status" value="1"/>
</dbReference>
<dbReference type="InterPro" id="IPR036322">
    <property type="entry name" value="WD40_repeat_dom_sf"/>
</dbReference>
<dbReference type="AlphaFoldDB" id="A0A210PSD0"/>
<gene>
    <name evidence="2" type="ORF">KP79_PYT19249</name>
</gene>
<dbReference type="SMART" id="SM00320">
    <property type="entry name" value="WD40"/>
    <property type="match status" value="4"/>
</dbReference>
<reference evidence="2 3" key="1">
    <citation type="journal article" date="2017" name="Nat. Ecol. Evol.">
        <title>Scallop genome provides insights into evolution of bilaterian karyotype and development.</title>
        <authorList>
            <person name="Wang S."/>
            <person name="Zhang J."/>
            <person name="Jiao W."/>
            <person name="Li J."/>
            <person name="Xun X."/>
            <person name="Sun Y."/>
            <person name="Guo X."/>
            <person name="Huan P."/>
            <person name="Dong B."/>
            <person name="Zhang L."/>
            <person name="Hu X."/>
            <person name="Sun X."/>
            <person name="Wang J."/>
            <person name="Zhao C."/>
            <person name="Wang Y."/>
            <person name="Wang D."/>
            <person name="Huang X."/>
            <person name="Wang R."/>
            <person name="Lv J."/>
            <person name="Li Y."/>
            <person name="Zhang Z."/>
            <person name="Liu B."/>
            <person name="Lu W."/>
            <person name="Hui Y."/>
            <person name="Liang J."/>
            <person name="Zhou Z."/>
            <person name="Hou R."/>
            <person name="Li X."/>
            <person name="Liu Y."/>
            <person name="Li H."/>
            <person name="Ning X."/>
            <person name="Lin Y."/>
            <person name="Zhao L."/>
            <person name="Xing Q."/>
            <person name="Dou J."/>
            <person name="Li Y."/>
            <person name="Mao J."/>
            <person name="Guo H."/>
            <person name="Dou H."/>
            <person name="Li T."/>
            <person name="Mu C."/>
            <person name="Jiang W."/>
            <person name="Fu Q."/>
            <person name="Fu X."/>
            <person name="Miao Y."/>
            <person name="Liu J."/>
            <person name="Yu Q."/>
            <person name="Li R."/>
            <person name="Liao H."/>
            <person name="Li X."/>
            <person name="Kong Y."/>
            <person name="Jiang Z."/>
            <person name="Chourrout D."/>
            <person name="Li R."/>
            <person name="Bao Z."/>
        </authorList>
    </citation>
    <scope>NUCLEOTIDE SEQUENCE [LARGE SCALE GENOMIC DNA]</scope>
    <source>
        <strain evidence="2 3">PY_sf001</strain>
    </source>
</reference>
<dbReference type="EMBL" id="NEDP02005528">
    <property type="protein sequence ID" value="OWF39391.1"/>
    <property type="molecule type" value="Genomic_DNA"/>
</dbReference>
<organism evidence="2 3">
    <name type="scientific">Mizuhopecten yessoensis</name>
    <name type="common">Japanese scallop</name>
    <name type="synonym">Patinopecten yessoensis</name>
    <dbReference type="NCBI Taxonomy" id="6573"/>
    <lineage>
        <taxon>Eukaryota</taxon>
        <taxon>Metazoa</taxon>
        <taxon>Spiralia</taxon>
        <taxon>Lophotrochozoa</taxon>
        <taxon>Mollusca</taxon>
        <taxon>Bivalvia</taxon>
        <taxon>Autobranchia</taxon>
        <taxon>Pteriomorphia</taxon>
        <taxon>Pectinida</taxon>
        <taxon>Pectinoidea</taxon>
        <taxon>Pectinidae</taxon>
        <taxon>Mizuhopecten</taxon>
    </lineage>
</organism>
<dbReference type="Pfam" id="PF00400">
    <property type="entry name" value="WD40"/>
    <property type="match status" value="1"/>
</dbReference>
<keyword evidence="3" id="KW-1185">Reference proteome</keyword>
<dbReference type="OrthoDB" id="18388at2759"/>